<dbReference type="InterPro" id="IPR005648">
    <property type="entry name" value="FlgD"/>
</dbReference>
<dbReference type="OrthoDB" id="280334at2"/>
<dbReference type="AlphaFoldDB" id="A0A556PRZ6"/>
<organism evidence="3 4">
    <name type="scientific">Allobacillus salarius</name>
    <dbReference type="NCBI Taxonomy" id="1955272"/>
    <lineage>
        <taxon>Bacteria</taxon>
        <taxon>Bacillati</taxon>
        <taxon>Bacillota</taxon>
        <taxon>Bacilli</taxon>
        <taxon>Bacillales</taxon>
        <taxon>Bacillaceae</taxon>
        <taxon>Allobacillus</taxon>
    </lineage>
</organism>
<dbReference type="Proteomes" id="UP000316425">
    <property type="component" value="Unassembled WGS sequence"/>
</dbReference>
<evidence type="ECO:0000256" key="2">
    <source>
        <dbReference type="ARBA" id="ARBA00022795"/>
    </source>
</evidence>
<gene>
    <name evidence="3" type="primary">flgD</name>
    <name evidence="3" type="ORF">FPQ13_02550</name>
</gene>
<evidence type="ECO:0000256" key="1">
    <source>
        <dbReference type="ARBA" id="ARBA00010577"/>
    </source>
</evidence>
<comment type="similarity">
    <text evidence="1">Belongs to the FlgD family.</text>
</comment>
<keyword evidence="3" id="KW-0282">Flagellum</keyword>
<evidence type="ECO:0000313" key="4">
    <source>
        <dbReference type="Proteomes" id="UP000316425"/>
    </source>
</evidence>
<dbReference type="Pfam" id="PF03963">
    <property type="entry name" value="FlgD"/>
    <property type="match status" value="1"/>
</dbReference>
<dbReference type="GO" id="GO:0044781">
    <property type="term" value="P:bacterial-type flagellum organization"/>
    <property type="evidence" value="ECO:0007669"/>
    <property type="project" value="UniProtKB-KW"/>
</dbReference>
<name>A0A556PRZ6_9BACI</name>
<reference evidence="3 4" key="1">
    <citation type="submission" date="2019-07" db="EMBL/GenBank/DDBJ databases">
        <title>Allobacillus sp. nov. SKP isolated from shrimp paste of Euphausiacea.</title>
        <authorList>
            <person name="Kanchanasin P."/>
            <person name="Tanasupawat S."/>
            <person name="Shi W."/>
            <person name="Wu L."/>
            <person name="Ma J."/>
        </authorList>
    </citation>
    <scope>NUCLEOTIDE SEQUENCE [LARGE SCALE GENOMIC DNA]</scope>
    <source>
        <strain evidence="3 4">SKP4-8</strain>
    </source>
</reference>
<keyword evidence="4" id="KW-1185">Reference proteome</keyword>
<proteinExistence type="inferred from homology"/>
<sequence length="151" mass="16872">MKIDQNLYLANQTASQTKQSDLGKDEFLKLLMAQLKHQDPLDPMDDKQFISQMATFSQLEQSINMSETMKTLANQQSQSNFLAYSNLINKEITYAVYDSTGEYTGQETGRVQSVSFAGNDVVLKLTNEDRIAASQVMEITQSANEVIADGE</sequence>
<comment type="caution">
    <text evidence="3">The sequence shown here is derived from an EMBL/GenBank/DDBJ whole genome shotgun (WGS) entry which is preliminary data.</text>
</comment>
<keyword evidence="2" id="KW-1005">Bacterial flagellum biogenesis</keyword>
<dbReference type="NCBIfam" id="NF007197">
    <property type="entry name" value="PRK09618.1"/>
    <property type="match status" value="1"/>
</dbReference>
<dbReference type="EMBL" id="VMHE01000002">
    <property type="protein sequence ID" value="TSJ67153.1"/>
    <property type="molecule type" value="Genomic_DNA"/>
</dbReference>
<keyword evidence="3" id="KW-0966">Cell projection</keyword>
<protein>
    <submittedName>
        <fullName evidence="3">Flagellar hook assembly protein FlgD</fullName>
    </submittedName>
</protein>
<keyword evidence="3" id="KW-0969">Cilium</keyword>
<accession>A0A556PRZ6</accession>
<evidence type="ECO:0000313" key="3">
    <source>
        <dbReference type="EMBL" id="TSJ67153.1"/>
    </source>
</evidence>
<dbReference type="RefSeq" id="WP_144087742.1">
    <property type="nucleotide sequence ID" value="NZ_VMHE01000002.1"/>
</dbReference>